<dbReference type="SUPFAM" id="SSF52833">
    <property type="entry name" value="Thioredoxin-like"/>
    <property type="match status" value="1"/>
</dbReference>
<evidence type="ECO:0000313" key="12">
    <source>
        <dbReference type="Proteomes" id="UP001216638"/>
    </source>
</evidence>
<keyword evidence="12" id="KW-1185">Reference proteome</keyword>
<keyword evidence="6" id="KW-0999">Mitochondrion inner membrane</keyword>
<evidence type="ECO:0000256" key="4">
    <source>
        <dbReference type="ARBA" id="ARBA00022448"/>
    </source>
</evidence>
<accession>A0AAF0IP36</accession>
<evidence type="ECO:0000259" key="10">
    <source>
        <dbReference type="SMART" id="SM00916"/>
    </source>
</evidence>
<dbReference type="Proteomes" id="UP001216638">
    <property type="component" value="Chromosome 1"/>
</dbReference>
<dbReference type="PANTHER" id="PTHR12878:SF0">
    <property type="entry name" value="NADH DEHYDROGENASE [UBIQUINONE] 1 ALPHA SUBCOMPLEX SUBUNIT 2"/>
    <property type="match status" value="1"/>
</dbReference>
<dbReference type="InterPro" id="IPR007741">
    <property type="entry name" value="Ribosomal_mL43/mS25/NADH_DH"/>
</dbReference>
<dbReference type="EMBL" id="CP119951">
    <property type="protein sequence ID" value="WFC94470.1"/>
    <property type="molecule type" value="Genomic_DNA"/>
</dbReference>
<dbReference type="PIRSF" id="PIRSF005822">
    <property type="entry name" value="NDUA2"/>
    <property type="match status" value="1"/>
</dbReference>
<feature type="domain" description="Ribosomal protein/NADH dehydrogenase" evidence="10">
    <location>
        <begin position="22"/>
        <end position="93"/>
    </location>
</feature>
<evidence type="ECO:0000256" key="8">
    <source>
        <dbReference type="ARBA" id="ARBA00023128"/>
    </source>
</evidence>
<gene>
    <name evidence="11" type="ORF">MBRA1_001100</name>
</gene>
<keyword evidence="5" id="KW-0679">Respiratory chain</keyword>
<dbReference type="AlphaFoldDB" id="A0AAF0IP36"/>
<evidence type="ECO:0000313" key="11">
    <source>
        <dbReference type="EMBL" id="WFC94470.1"/>
    </source>
</evidence>
<evidence type="ECO:0000256" key="3">
    <source>
        <dbReference type="ARBA" id="ARBA00008939"/>
    </source>
</evidence>
<dbReference type="GO" id="GO:0005743">
    <property type="term" value="C:mitochondrial inner membrane"/>
    <property type="evidence" value="ECO:0007669"/>
    <property type="project" value="UniProtKB-SubCell"/>
</dbReference>
<evidence type="ECO:0000256" key="7">
    <source>
        <dbReference type="ARBA" id="ARBA00022982"/>
    </source>
</evidence>
<comment type="subcellular location">
    <subcellularLocation>
        <location evidence="2">Mitochondrion inner membrane</location>
        <topology evidence="2">Peripheral membrane protein</topology>
        <orientation evidence="2">Matrix side</orientation>
    </subcellularLocation>
</comment>
<reference evidence="11" key="1">
    <citation type="submission" date="2023-03" db="EMBL/GenBank/DDBJ databases">
        <title>Mating type loci evolution in Malassezia.</title>
        <authorList>
            <person name="Coelho M.A."/>
        </authorList>
    </citation>
    <scope>NUCLEOTIDE SEQUENCE</scope>
    <source>
        <strain evidence="11">CBS 14135</strain>
    </source>
</reference>
<evidence type="ECO:0000256" key="6">
    <source>
        <dbReference type="ARBA" id="ARBA00022792"/>
    </source>
</evidence>
<dbReference type="InterPro" id="IPR036249">
    <property type="entry name" value="Thioredoxin-like_sf"/>
</dbReference>
<evidence type="ECO:0000256" key="1">
    <source>
        <dbReference type="ARBA" id="ARBA00003195"/>
    </source>
</evidence>
<protein>
    <recommendedName>
        <fullName evidence="10">Ribosomal protein/NADH dehydrogenase domain-containing protein</fullName>
    </recommendedName>
</protein>
<keyword evidence="8" id="KW-0496">Mitochondrion</keyword>
<keyword evidence="9" id="KW-0472">Membrane</keyword>
<keyword evidence="4" id="KW-0813">Transport</keyword>
<evidence type="ECO:0000256" key="2">
    <source>
        <dbReference type="ARBA" id="ARBA00004443"/>
    </source>
</evidence>
<dbReference type="PANTHER" id="PTHR12878">
    <property type="entry name" value="NADH-UBIQUINONE OXIDOREDUCTASE B8 SUBUNIT"/>
    <property type="match status" value="1"/>
</dbReference>
<name>A0AAF0IP36_9BASI</name>
<dbReference type="Pfam" id="PF05047">
    <property type="entry name" value="L51_S25_CI-B8"/>
    <property type="match status" value="1"/>
</dbReference>
<dbReference type="InterPro" id="IPR016464">
    <property type="entry name" value="NADH_Ub_cplx-1_asu_su-2"/>
</dbReference>
<organism evidence="11 12">
    <name type="scientific">Malassezia brasiliensis</name>
    <dbReference type="NCBI Taxonomy" id="1821822"/>
    <lineage>
        <taxon>Eukaryota</taxon>
        <taxon>Fungi</taxon>
        <taxon>Dikarya</taxon>
        <taxon>Basidiomycota</taxon>
        <taxon>Ustilaginomycotina</taxon>
        <taxon>Malasseziomycetes</taxon>
        <taxon>Malasseziales</taxon>
        <taxon>Malasseziaceae</taxon>
        <taxon>Malassezia</taxon>
    </lineage>
</organism>
<sequence>MSSVLSKAFPSAVKEIRLHLSPVGSGSAGARKFLQNNYQLIKKNNPNLPFLVREAKDTPARLFLRLERGAERSAEIDSLEPNAIEKKIKEFLS</sequence>
<evidence type="ECO:0000256" key="5">
    <source>
        <dbReference type="ARBA" id="ARBA00022660"/>
    </source>
</evidence>
<comment type="function">
    <text evidence="1">Accessory subunit of the mitochondrial membrane respiratory chain NADH dehydrogenase (Complex I), that is believed not to be involved in catalysis. Complex I functions in the transfer of electrons from NADH to the respiratory chain. The immediate electron acceptor for the enzyme is believed to be ubiquinone.</text>
</comment>
<dbReference type="Gene3D" id="3.40.30.10">
    <property type="entry name" value="Glutaredoxin"/>
    <property type="match status" value="1"/>
</dbReference>
<evidence type="ECO:0000256" key="9">
    <source>
        <dbReference type="ARBA" id="ARBA00023136"/>
    </source>
</evidence>
<comment type="similarity">
    <text evidence="3">Belongs to the complex I NDUFA2 subunit family.</text>
</comment>
<keyword evidence="7" id="KW-0249">Electron transport</keyword>
<proteinExistence type="inferred from homology"/>
<dbReference type="SMART" id="SM00916">
    <property type="entry name" value="L51_S25_CI-B8"/>
    <property type="match status" value="1"/>
</dbReference>